<feature type="transmembrane region" description="Helical" evidence="7">
    <location>
        <begin position="135"/>
        <end position="158"/>
    </location>
</feature>
<protein>
    <submittedName>
        <fullName evidence="9">HCO3-transporter family protein</fullName>
    </submittedName>
</protein>
<dbReference type="GO" id="GO:0005886">
    <property type="term" value="C:plasma membrane"/>
    <property type="evidence" value="ECO:0007669"/>
    <property type="project" value="UniProtKB-SubCell"/>
</dbReference>
<feature type="domain" description="Bicarbonate transporter-like transmembrane" evidence="8">
    <location>
        <begin position="19"/>
        <end position="183"/>
    </location>
</feature>
<dbReference type="GO" id="GO:0050801">
    <property type="term" value="P:monoatomic ion homeostasis"/>
    <property type="evidence" value="ECO:0007669"/>
    <property type="project" value="TreeGrafter"/>
</dbReference>
<dbReference type="Pfam" id="PF00955">
    <property type="entry name" value="HCO3_cotransp"/>
    <property type="match status" value="2"/>
</dbReference>
<keyword evidence="10" id="KW-1185">Reference proteome</keyword>
<sequence>MTQDDKVPIEDDGMTRTGRLAGGLRNDLRRRLPHYLSDWRDGLHPKVAGSTLFLFFACLANAIAFGGLTGLVTGGEIGTVEMIVATAAGGILFALCAGQPLTLLGGTGPIVIFTGLLYTTCVELSLPFLPVYGWVGLWSGLFLVLLSITDASFLMRYFTRFTDEIFAALIAVIFIVEAVKSVTLGFTEDGSDIAAALLSLILAVGTYLVARSLKGFLHTPFLHRRVREMVSDFGPALAIAAMTGVALLFPDVELEGAAIPETVATTSGRPWQVDLSDVPTWVMFAASGPALLATILLFLDQNISTRLVNAKSHKLEKGPGFHLDLLVVGAITVACSIFGLPWIVAATVHALNHVKSLADTEVVAEGGAIRERIVSVRENRVSPLMIHVLIAGSILILPLIKLIPMAVLFGLFLYMGFATLNGNELADRARLWFTDRSLYPETHYIRTVPRRKIHLFTIIQLGGLIALWVLKTSPLGLLFPILIALLVPLRLAMKRLFTEAELEALDGEESAEDIEHDHMMAGDLHA</sequence>
<feature type="transmembrane region" description="Helical" evidence="7">
    <location>
        <begin position="110"/>
        <end position="129"/>
    </location>
</feature>
<evidence type="ECO:0000256" key="4">
    <source>
        <dbReference type="ARBA" id="ARBA00022692"/>
    </source>
</evidence>
<accession>A0A2S9YHM8</accession>
<feature type="transmembrane region" description="Helical" evidence="7">
    <location>
        <begin position="77"/>
        <end position="98"/>
    </location>
</feature>
<dbReference type="Proteomes" id="UP000237968">
    <property type="component" value="Unassembled WGS sequence"/>
</dbReference>
<feature type="transmembrane region" description="Helical" evidence="7">
    <location>
        <begin position="230"/>
        <end position="249"/>
    </location>
</feature>
<keyword evidence="3" id="KW-1003">Cell membrane</keyword>
<name>A0A2S9YHM8_9BACT</name>
<dbReference type="GO" id="GO:0006820">
    <property type="term" value="P:monoatomic anion transport"/>
    <property type="evidence" value="ECO:0007669"/>
    <property type="project" value="InterPro"/>
</dbReference>
<organism evidence="9 10">
    <name type="scientific">Enhygromyxa salina</name>
    <dbReference type="NCBI Taxonomy" id="215803"/>
    <lineage>
        <taxon>Bacteria</taxon>
        <taxon>Pseudomonadati</taxon>
        <taxon>Myxococcota</taxon>
        <taxon>Polyangia</taxon>
        <taxon>Nannocystales</taxon>
        <taxon>Nannocystaceae</taxon>
        <taxon>Enhygromyxa</taxon>
    </lineage>
</organism>
<feature type="transmembrane region" description="Helical" evidence="7">
    <location>
        <begin position="476"/>
        <end position="493"/>
    </location>
</feature>
<dbReference type="InterPro" id="IPR011531">
    <property type="entry name" value="HCO3_transpt-like_TM_dom"/>
</dbReference>
<evidence type="ECO:0000256" key="3">
    <source>
        <dbReference type="ARBA" id="ARBA00022475"/>
    </source>
</evidence>
<dbReference type="Gene3D" id="1.10.287.570">
    <property type="entry name" value="Helical hairpin bin"/>
    <property type="match status" value="1"/>
</dbReference>
<feature type="transmembrane region" description="Helical" evidence="7">
    <location>
        <begin position="384"/>
        <end position="414"/>
    </location>
</feature>
<evidence type="ECO:0000313" key="10">
    <source>
        <dbReference type="Proteomes" id="UP000237968"/>
    </source>
</evidence>
<evidence type="ECO:0000256" key="6">
    <source>
        <dbReference type="ARBA" id="ARBA00023136"/>
    </source>
</evidence>
<gene>
    <name evidence="9" type="ORF">ENSA5_06180</name>
</gene>
<dbReference type="AlphaFoldDB" id="A0A2S9YHM8"/>
<evidence type="ECO:0000256" key="1">
    <source>
        <dbReference type="ARBA" id="ARBA00004651"/>
    </source>
</evidence>
<feature type="transmembrane region" description="Helical" evidence="7">
    <location>
        <begin position="52"/>
        <end position="71"/>
    </location>
</feature>
<keyword evidence="6 7" id="KW-0472">Membrane</keyword>
<dbReference type="PANTHER" id="PTHR11453:SF127">
    <property type="entry name" value="SOLUTE CARRIER FAMILY 4 MEMBER 11"/>
    <property type="match status" value="1"/>
</dbReference>
<feature type="transmembrane region" description="Helical" evidence="7">
    <location>
        <begin position="320"/>
        <end position="344"/>
    </location>
</feature>
<comment type="subcellular location">
    <subcellularLocation>
        <location evidence="1">Cell membrane</location>
        <topology evidence="1">Multi-pass membrane protein</topology>
    </subcellularLocation>
</comment>
<comment type="caution">
    <text evidence="9">The sequence shown here is derived from an EMBL/GenBank/DDBJ whole genome shotgun (WGS) entry which is preliminary data.</text>
</comment>
<dbReference type="GO" id="GO:0005452">
    <property type="term" value="F:solute:inorganic anion antiporter activity"/>
    <property type="evidence" value="ECO:0007669"/>
    <property type="project" value="InterPro"/>
</dbReference>
<dbReference type="InterPro" id="IPR003020">
    <property type="entry name" value="HCO3_transpt_euk"/>
</dbReference>
<feature type="transmembrane region" description="Helical" evidence="7">
    <location>
        <begin position="165"/>
        <end position="187"/>
    </location>
</feature>
<dbReference type="PANTHER" id="PTHR11453">
    <property type="entry name" value="ANION EXCHANGE PROTEIN"/>
    <property type="match status" value="1"/>
</dbReference>
<dbReference type="RefSeq" id="WP_106390078.1">
    <property type="nucleotide sequence ID" value="NZ_PVNK01000033.1"/>
</dbReference>
<feature type="domain" description="Bicarbonate transporter-like transmembrane" evidence="8">
    <location>
        <begin position="194"/>
        <end position="509"/>
    </location>
</feature>
<evidence type="ECO:0000256" key="2">
    <source>
        <dbReference type="ARBA" id="ARBA00022448"/>
    </source>
</evidence>
<reference evidence="9 10" key="1">
    <citation type="submission" date="2018-03" db="EMBL/GenBank/DDBJ databases">
        <title>Draft Genome Sequences of the Obligatory Marine Myxobacteria Enhygromyxa salina SWB005.</title>
        <authorList>
            <person name="Poehlein A."/>
            <person name="Moghaddam J.A."/>
            <person name="Harms H."/>
            <person name="Alanjari M."/>
            <person name="Koenig G.M."/>
            <person name="Daniel R."/>
            <person name="Schaeberle T.F."/>
        </authorList>
    </citation>
    <scope>NUCLEOTIDE SEQUENCE [LARGE SCALE GENOMIC DNA]</scope>
    <source>
        <strain evidence="9 10">SWB005</strain>
    </source>
</reference>
<keyword evidence="2" id="KW-0813">Transport</keyword>
<dbReference type="FunFam" id="1.10.287.570:FF:000001">
    <property type="entry name" value="Anion exchange protein"/>
    <property type="match status" value="1"/>
</dbReference>
<dbReference type="OrthoDB" id="233552at2"/>
<keyword evidence="4 7" id="KW-0812">Transmembrane</keyword>
<proteinExistence type="predicted"/>
<feature type="transmembrane region" description="Helical" evidence="7">
    <location>
        <begin position="278"/>
        <end position="299"/>
    </location>
</feature>
<feature type="transmembrane region" description="Helical" evidence="7">
    <location>
        <begin position="453"/>
        <end position="470"/>
    </location>
</feature>
<evidence type="ECO:0000259" key="8">
    <source>
        <dbReference type="Pfam" id="PF00955"/>
    </source>
</evidence>
<dbReference type="PRINTS" id="PR01231">
    <property type="entry name" value="HCO3TRNSPORT"/>
</dbReference>
<feature type="transmembrane region" description="Helical" evidence="7">
    <location>
        <begin position="193"/>
        <end position="210"/>
    </location>
</feature>
<dbReference type="EMBL" id="PVNK01000033">
    <property type="protein sequence ID" value="PRQ04613.1"/>
    <property type="molecule type" value="Genomic_DNA"/>
</dbReference>
<keyword evidence="5 7" id="KW-1133">Transmembrane helix</keyword>
<evidence type="ECO:0000256" key="5">
    <source>
        <dbReference type="ARBA" id="ARBA00022989"/>
    </source>
</evidence>
<evidence type="ECO:0000256" key="7">
    <source>
        <dbReference type="SAM" id="Phobius"/>
    </source>
</evidence>
<evidence type="ECO:0000313" key="9">
    <source>
        <dbReference type="EMBL" id="PRQ04613.1"/>
    </source>
</evidence>